<evidence type="ECO:0000313" key="2">
    <source>
        <dbReference type="EMBL" id="KNC21352.1"/>
    </source>
</evidence>
<dbReference type="GO" id="GO:0098609">
    <property type="term" value="P:cell-cell adhesion"/>
    <property type="evidence" value="ECO:0007669"/>
    <property type="project" value="TreeGrafter"/>
</dbReference>
<dbReference type="OMA" id="EYYIDIN"/>
<keyword evidence="3" id="KW-1185">Reference proteome</keyword>
<dbReference type="EMBL" id="JRES01001625">
    <property type="protein sequence ID" value="KNC21352.1"/>
    <property type="molecule type" value="Genomic_DNA"/>
</dbReference>
<dbReference type="GO" id="GO:0030036">
    <property type="term" value="P:actin cytoskeleton organization"/>
    <property type="evidence" value="ECO:0007669"/>
    <property type="project" value="TreeGrafter"/>
</dbReference>
<dbReference type="STRING" id="7375.A0A0L0BMW5"/>
<dbReference type="InterPro" id="IPR014352">
    <property type="entry name" value="FERM/acyl-CoA-bd_prot_sf"/>
</dbReference>
<dbReference type="Pfam" id="PF00373">
    <property type="entry name" value="FERM_M"/>
    <property type="match status" value="1"/>
</dbReference>
<dbReference type="OrthoDB" id="6108017at2759"/>
<comment type="caution">
    <text evidence="2">The sequence shown here is derived from an EMBL/GenBank/DDBJ whole genome shotgun (WGS) entry which is preliminary data.</text>
</comment>
<name>A0A0L0BMW5_LUCCU</name>
<dbReference type="PANTHER" id="PTHR19981">
    <property type="entry name" value="TALIN"/>
    <property type="match status" value="1"/>
</dbReference>
<dbReference type="Gene3D" id="1.20.80.10">
    <property type="match status" value="1"/>
</dbReference>
<accession>A0A0L0BMW5</accession>
<sequence length="329" mass="37998">CDEFPVSEKVALQLAGLQAQVALGDPSNQPKPEYYIDINNFLPERISKTREQEFWIPILAQAHRQYGASRNELTAKVLYLSCVMQYPLYGTTMFNVIYKGFWSHGNNIIFGVNYEGIMFIQPEDKCILYQFKYIDIESIMLDPSDSFITLTLNRQYIQVNKPNIKDSNIPLEAQRCFVFETLQKNEIGSLIVSYYPPLSNWIMNSFEIPKKSKGTTNEDRARLYQNVVVCRRQLIDMEILRKPQESGGGFFRNTLRRLSKHRLEKLRAEQGNNVQEHGETYKGFPHSYWAFSRIQIIQSLSKLADQEETVMVQIFQAILTYSGLGASGL</sequence>
<dbReference type="CDD" id="cd14473">
    <property type="entry name" value="FERM_B-lobe"/>
    <property type="match status" value="1"/>
</dbReference>
<dbReference type="SUPFAM" id="SSF47031">
    <property type="entry name" value="Second domain of FERM"/>
    <property type="match status" value="1"/>
</dbReference>
<organism evidence="2 3">
    <name type="scientific">Lucilia cuprina</name>
    <name type="common">Green bottle fly</name>
    <name type="synonym">Australian sheep blowfly</name>
    <dbReference type="NCBI Taxonomy" id="7375"/>
    <lineage>
        <taxon>Eukaryota</taxon>
        <taxon>Metazoa</taxon>
        <taxon>Ecdysozoa</taxon>
        <taxon>Arthropoda</taxon>
        <taxon>Hexapoda</taxon>
        <taxon>Insecta</taxon>
        <taxon>Pterygota</taxon>
        <taxon>Neoptera</taxon>
        <taxon>Endopterygota</taxon>
        <taxon>Diptera</taxon>
        <taxon>Brachycera</taxon>
        <taxon>Muscomorpha</taxon>
        <taxon>Oestroidea</taxon>
        <taxon>Calliphoridae</taxon>
        <taxon>Luciliinae</taxon>
        <taxon>Lucilia</taxon>
    </lineage>
</organism>
<dbReference type="InterPro" id="IPR000299">
    <property type="entry name" value="FERM_domain"/>
</dbReference>
<dbReference type="SUPFAM" id="SSF50729">
    <property type="entry name" value="PH domain-like"/>
    <property type="match status" value="1"/>
</dbReference>
<evidence type="ECO:0000313" key="3">
    <source>
        <dbReference type="Proteomes" id="UP000037069"/>
    </source>
</evidence>
<dbReference type="PANTHER" id="PTHR19981:SF1">
    <property type="entry name" value="RHEA, ISOFORM B"/>
    <property type="match status" value="1"/>
</dbReference>
<dbReference type="GO" id="GO:0005737">
    <property type="term" value="C:cytoplasm"/>
    <property type="evidence" value="ECO:0007669"/>
    <property type="project" value="TreeGrafter"/>
</dbReference>
<feature type="non-terminal residue" evidence="2">
    <location>
        <position position="1"/>
    </location>
</feature>
<gene>
    <name evidence="2" type="ORF">FF38_13053</name>
</gene>
<dbReference type="Proteomes" id="UP000037069">
    <property type="component" value="Unassembled WGS sequence"/>
</dbReference>
<reference evidence="2 3" key="1">
    <citation type="journal article" date="2015" name="Nat. Commun.">
        <title>Lucilia cuprina genome unlocks parasitic fly biology to underpin future interventions.</title>
        <authorList>
            <person name="Anstead C.A."/>
            <person name="Korhonen P.K."/>
            <person name="Young N.D."/>
            <person name="Hall R.S."/>
            <person name="Jex A.R."/>
            <person name="Murali S.C."/>
            <person name="Hughes D.S."/>
            <person name="Lee S.F."/>
            <person name="Perry T."/>
            <person name="Stroehlein A.J."/>
            <person name="Ansell B.R."/>
            <person name="Breugelmans B."/>
            <person name="Hofmann A."/>
            <person name="Qu J."/>
            <person name="Dugan S."/>
            <person name="Lee S.L."/>
            <person name="Chao H."/>
            <person name="Dinh H."/>
            <person name="Han Y."/>
            <person name="Doddapaneni H.V."/>
            <person name="Worley K.C."/>
            <person name="Muzny D.M."/>
            <person name="Ioannidis P."/>
            <person name="Waterhouse R.M."/>
            <person name="Zdobnov E.M."/>
            <person name="James P.J."/>
            <person name="Bagnall N.H."/>
            <person name="Kotze A.C."/>
            <person name="Gibbs R.A."/>
            <person name="Richards S."/>
            <person name="Batterham P."/>
            <person name="Gasser R.B."/>
        </authorList>
    </citation>
    <scope>NUCLEOTIDE SEQUENCE [LARGE SCALE GENOMIC DNA]</scope>
    <source>
        <strain evidence="2 3">LS</strain>
        <tissue evidence="2">Full body</tissue>
    </source>
</reference>
<dbReference type="InterPro" id="IPR035963">
    <property type="entry name" value="FERM_2"/>
</dbReference>
<dbReference type="GO" id="GO:0005886">
    <property type="term" value="C:plasma membrane"/>
    <property type="evidence" value="ECO:0007669"/>
    <property type="project" value="TreeGrafter"/>
</dbReference>
<protein>
    <recommendedName>
        <fullName evidence="1">FERM domain-containing protein</fullName>
    </recommendedName>
</protein>
<dbReference type="InterPro" id="IPR019748">
    <property type="entry name" value="FERM_central"/>
</dbReference>
<dbReference type="InterPro" id="IPR011993">
    <property type="entry name" value="PH-like_dom_sf"/>
</dbReference>
<evidence type="ECO:0000259" key="1">
    <source>
        <dbReference type="PROSITE" id="PS50057"/>
    </source>
</evidence>
<proteinExistence type="predicted"/>
<dbReference type="Gene3D" id="2.30.29.30">
    <property type="entry name" value="Pleckstrin-homology domain (PH domain)/Phosphotyrosine-binding domain (PTB)"/>
    <property type="match status" value="1"/>
</dbReference>
<dbReference type="PROSITE" id="PS50057">
    <property type="entry name" value="FERM_3"/>
    <property type="match status" value="1"/>
</dbReference>
<feature type="domain" description="FERM" evidence="1">
    <location>
        <begin position="1"/>
        <end position="202"/>
    </location>
</feature>
<dbReference type="AlphaFoldDB" id="A0A0L0BMW5"/>